<evidence type="ECO:0000313" key="1">
    <source>
        <dbReference type="EMBL" id="AIW03532.1"/>
    </source>
</evidence>
<dbReference type="EMBL" id="KM236246">
    <property type="protein sequence ID" value="AIW03532.1"/>
    <property type="molecule type" value="Genomic_DNA"/>
</dbReference>
<sequence length="90" mass="10407">MEQLKQFIGKIGTTKDTSFGELATLLDEAGIVVQDREFFQGESKNKWFDLVSTAYRVEGKYYELWYQVHTPYTPPGVLCSYGFREIDPID</sequence>
<dbReference type="KEGG" id="vg:24608109"/>
<protein>
    <submittedName>
        <fullName evidence="1">Uncharacterized protein</fullName>
    </submittedName>
</protein>
<dbReference type="RefSeq" id="YP_009151697.1">
    <property type="nucleotide sequence ID" value="NC_027374.1"/>
</dbReference>
<dbReference type="Proteomes" id="UP000030207">
    <property type="component" value="Segment"/>
</dbReference>
<evidence type="ECO:0000313" key="2">
    <source>
        <dbReference type="Proteomes" id="UP000030207"/>
    </source>
</evidence>
<dbReference type="OrthoDB" id="21105at10239"/>
<keyword evidence="2" id="KW-1185">Reference proteome</keyword>
<name>A0A0A0RNF7_9CAUD</name>
<organism evidence="1 2">
    <name type="scientific">Bacillus phage Moonbeam</name>
    <dbReference type="NCBI Taxonomy" id="1540091"/>
    <lineage>
        <taxon>Viruses</taxon>
        <taxon>Duplodnaviria</taxon>
        <taxon>Heunggongvirae</taxon>
        <taxon>Uroviricota</taxon>
        <taxon>Caudoviricetes</taxon>
        <taxon>Herelleviridae</taxon>
        <taxon>Bastillevirinae</taxon>
        <taxon>Moonbeamvirus</taxon>
        <taxon>Moonbeamvirus moonbeam</taxon>
    </lineage>
</organism>
<dbReference type="GeneID" id="24608109"/>
<proteinExistence type="predicted"/>
<accession>A0A0A0RNF7</accession>
<gene>
    <name evidence="1" type="ORF">CPT_Moonbeam134</name>
</gene>
<reference evidence="1 2" key="1">
    <citation type="submission" date="2014-07" db="EMBL/GenBank/DDBJ databases">
        <title>Complete Genome of Bacillus megaterium Myophage Moonbeam.</title>
        <authorList>
            <person name="Cadungog J.N."/>
            <person name="Khatemi B.E."/>
            <person name="Hernandez A.C."/>
            <person name="Everett G.F.K."/>
        </authorList>
    </citation>
    <scope>NUCLEOTIDE SEQUENCE [LARGE SCALE GENOMIC DNA]</scope>
</reference>